<dbReference type="Proteomes" id="UP001431209">
    <property type="component" value="Unassembled WGS sequence"/>
</dbReference>
<keyword evidence="2" id="KW-1185">Reference proteome</keyword>
<proteinExistence type="predicted"/>
<dbReference type="PANTHER" id="PTHR37474">
    <property type="entry name" value="RNA LIGASE/CYCLIC NUCLEOTIDE PHOSPHODIESTERASE"/>
    <property type="match status" value="1"/>
</dbReference>
<dbReference type="AlphaFoldDB" id="A0AAW2YPT8"/>
<evidence type="ECO:0000313" key="2">
    <source>
        <dbReference type="Proteomes" id="UP001431209"/>
    </source>
</evidence>
<accession>A0AAW2YPT8</accession>
<name>A0AAW2YPT8_9EUKA</name>
<dbReference type="Pfam" id="PF13563">
    <property type="entry name" value="2_5_RNA_ligase2"/>
    <property type="match status" value="1"/>
</dbReference>
<dbReference type="InterPro" id="IPR009097">
    <property type="entry name" value="Cyclic_Pdiesterase"/>
</dbReference>
<dbReference type="EMBL" id="JAOPGA020000481">
    <property type="protein sequence ID" value="KAL0478933.1"/>
    <property type="molecule type" value="Genomic_DNA"/>
</dbReference>
<evidence type="ECO:0008006" key="3">
    <source>
        <dbReference type="Google" id="ProtNLM"/>
    </source>
</evidence>
<organism evidence="1 2">
    <name type="scientific">Acrasis kona</name>
    <dbReference type="NCBI Taxonomy" id="1008807"/>
    <lineage>
        <taxon>Eukaryota</taxon>
        <taxon>Discoba</taxon>
        <taxon>Heterolobosea</taxon>
        <taxon>Tetramitia</taxon>
        <taxon>Eutetramitia</taxon>
        <taxon>Acrasidae</taxon>
        <taxon>Acrasis</taxon>
    </lineage>
</organism>
<dbReference type="Gene3D" id="3.90.1140.10">
    <property type="entry name" value="Cyclic phosphodiesterase"/>
    <property type="match status" value="1"/>
</dbReference>
<protein>
    <recommendedName>
        <fullName evidence="3">2'-5' RNA ligase</fullName>
    </recommendedName>
</protein>
<reference evidence="1 2" key="1">
    <citation type="submission" date="2024-03" db="EMBL/GenBank/DDBJ databases">
        <title>The Acrasis kona genome and developmental transcriptomes reveal deep origins of eukaryotic multicellular pathways.</title>
        <authorList>
            <person name="Sheikh S."/>
            <person name="Fu C.-J."/>
            <person name="Brown M.W."/>
            <person name="Baldauf S.L."/>
        </authorList>
    </citation>
    <scope>NUCLEOTIDE SEQUENCE [LARGE SCALE GENOMIC DNA]</scope>
    <source>
        <strain evidence="1 2">ATCC MYA-3509</strain>
    </source>
</reference>
<dbReference type="SUPFAM" id="SSF55144">
    <property type="entry name" value="LigT-like"/>
    <property type="match status" value="1"/>
</dbReference>
<sequence length="193" mass="22440">MTKKQAKNTDQTKLIKPSMLSAACIVPPKSVWDQIQRIRSEHDKSYNRWMPHINLLYPFVPPNCFEDAVKTLESDLTFKQLRPFNVIMQNIQYKDDAKYLNVFPQEVEQTSTTIIKVQSTLQKCFPHCSHTGGSIFSPHLTLGQFEKEEISFHSRSIQEEWIPIEFLVTEIHFLSRKSTSDPFQITKVIKLPS</sequence>
<evidence type="ECO:0000313" key="1">
    <source>
        <dbReference type="EMBL" id="KAL0478933.1"/>
    </source>
</evidence>
<dbReference type="PANTHER" id="PTHR37474:SF1">
    <property type="entry name" value="2'-5' RNA LIGASE FAMILY PROTEIN"/>
    <property type="match status" value="1"/>
</dbReference>
<comment type="caution">
    <text evidence="1">The sequence shown here is derived from an EMBL/GenBank/DDBJ whole genome shotgun (WGS) entry which is preliminary data.</text>
</comment>
<gene>
    <name evidence="1" type="ORF">AKO1_007821</name>
</gene>